<sequence length="91" mass="10937">LYQKNSLEMMVTLDHQDHLGHAVLRVLEVILGYVENKGLEVIPVLLVITLYHYHMVYSQWWYHFYLLFISGQFHSFDLCEMIIRLNHLIAY</sequence>
<protein>
    <submittedName>
        <fullName evidence="1">Ovule protein</fullName>
    </submittedName>
</protein>
<proteinExistence type="predicted"/>
<dbReference type="AlphaFoldDB" id="A0A0R3QHI1"/>
<name>A0A0R3QHI1_9BILA</name>
<evidence type="ECO:0000313" key="1">
    <source>
        <dbReference type="WBParaSite" id="BTMF_0000584601-mRNA-1"/>
    </source>
</evidence>
<dbReference type="WBParaSite" id="BTMF_0000584601-mRNA-1">
    <property type="protein sequence ID" value="BTMF_0000584601-mRNA-1"/>
    <property type="gene ID" value="BTMF_0000584601"/>
</dbReference>
<accession>A0A0R3QHI1</accession>
<organism evidence="1">
    <name type="scientific">Brugia timori</name>
    <dbReference type="NCBI Taxonomy" id="42155"/>
    <lineage>
        <taxon>Eukaryota</taxon>
        <taxon>Metazoa</taxon>
        <taxon>Ecdysozoa</taxon>
        <taxon>Nematoda</taxon>
        <taxon>Chromadorea</taxon>
        <taxon>Rhabditida</taxon>
        <taxon>Spirurina</taxon>
        <taxon>Spiruromorpha</taxon>
        <taxon>Filarioidea</taxon>
        <taxon>Onchocercidae</taxon>
        <taxon>Brugia</taxon>
    </lineage>
</organism>
<reference evidence="1" key="1">
    <citation type="submission" date="2017-02" db="UniProtKB">
        <authorList>
            <consortium name="WormBaseParasite"/>
        </authorList>
    </citation>
    <scope>IDENTIFICATION</scope>
</reference>